<keyword evidence="2" id="KW-1185">Reference proteome</keyword>
<sequence>MLELETEKSKRSQKIRETLFEENSNDSNSSLCLSLLDNSPVIYGCCSTDKET</sequence>
<feature type="non-terminal residue" evidence="1">
    <location>
        <position position="52"/>
    </location>
</feature>
<dbReference type="EMBL" id="CAJNRD030001451">
    <property type="protein sequence ID" value="CAG5109527.1"/>
    <property type="molecule type" value="Genomic_DNA"/>
</dbReference>
<accession>A0A8J2MU47</accession>
<comment type="caution">
    <text evidence="1">The sequence shown here is derived from an EMBL/GenBank/DDBJ whole genome shotgun (WGS) entry which is preliminary data.</text>
</comment>
<dbReference type="AlphaFoldDB" id="A0A8J2MU47"/>
<protein>
    <submittedName>
        <fullName evidence="1">Uncharacterized protein</fullName>
    </submittedName>
</protein>
<evidence type="ECO:0000313" key="1">
    <source>
        <dbReference type="EMBL" id="CAG5109527.1"/>
    </source>
</evidence>
<organism evidence="1 2">
    <name type="scientific">Cotesia congregata</name>
    <name type="common">Parasitoid wasp</name>
    <name type="synonym">Apanteles congregatus</name>
    <dbReference type="NCBI Taxonomy" id="51543"/>
    <lineage>
        <taxon>Eukaryota</taxon>
        <taxon>Metazoa</taxon>
        <taxon>Ecdysozoa</taxon>
        <taxon>Arthropoda</taxon>
        <taxon>Hexapoda</taxon>
        <taxon>Insecta</taxon>
        <taxon>Pterygota</taxon>
        <taxon>Neoptera</taxon>
        <taxon>Endopterygota</taxon>
        <taxon>Hymenoptera</taxon>
        <taxon>Apocrita</taxon>
        <taxon>Ichneumonoidea</taxon>
        <taxon>Braconidae</taxon>
        <taxon>Microgastrinae</taxon>
        <taxon>Cotesia</taxon>
    </lineage>
</organism>
<proteinExistence type="predicted"/>
<evidence type="ECO:0000313" key="2">
    <source>
        <dbReference type="Proteomes" id="UP000786811"/>
    </source>
</evidence>
<dbReference type="Proteomes" id="UP000786811">
    <property type="component" value="Unassembled WGS sequence"/>
</dbReference>
<reference evidence="1" key="1">
    <citation type="submission" date="2021-04" db="EMBL/GenBank/DDBJ databases">
        <authorList>
            <person name="Chebbi M.A.C M."/>
        </authorList>
    </citation>
    <scope>NUCLEOTIDE SEQUENCE</scope>
</reference>
<name>A0A8J2MU47_COTCN</name>
<gene>
    <name evidence="1" type="ORF">HICCMSTLAB_LOCUS14042</name>
</gene>